<keyword evidence="4 17" id="KW-0812">Transmembrane</keyword>
<accession>A0A9W8HIQ0</accession>
<dbReference type="InterPro" id="IPR008989">
    <property type="entry name" value="Myosin_S1_N"/>
</dbReference>
<dbReference type="Proteomes" id="UP001140217">
    <property type="component" value="Unassembled WGS sequence"/>
</dbReference>
<dbReference type="PANTHER" id="PTHR13140:SF857">
    <property type="entry name" value="MYOSIN-11"/>
    <property type="match status" value="1"/>
</dbReference>
<feature type="transmembrane region" description="Helical" evidence="17">
    <location>
        <begin position="21"/>
        <end position="44"/>
    </location>
</feature>
<keyword evidence="7 14" id="KW-0067">ATP-binding</keyword>
<evidence type="ECO:0000256" key="10">
    <source>
        <dbReference type="ARBA" id="ARBA00023123"/>
    </source>
</evidence>
<evidence type="ECO:0000313" key="20">
    <source>
        <dbReference type="EMBL" id="KAJ2785897.1"/>
    </source>
</evidence>
<keyword evidence="8 17" id="KW-1133">Transmembrane helix</keyword>
<keyword evidence="5 14" id="KW-0547">Nucleotide-binding</keyword>
<keyword evidence="21" id="KW-1185">Reference proteome</keyword>
<dbReference type="SUPFAM" id="SSF90257">
    <property type="entry name" value="Myosin rod fragments"/>
    <property type="match status" value="1"/>
</dbReference>
<comment type="similarity">
    <text evidence="3 14">Belongs to the TRAFAC class myosin-kinesin ATPase superfamily. Myosin family.</text>
</comment>
<feature type="domain" description="Myosin motor" evidence="18">
    <location>
        <begin position="266"/>
        <end position="976"/>
    </location>
</feature>
<dbReference type="Gene3D" id="1.20.5.4820">
    <property type="match status" value="1"/>
</dbReference>
<reference evidence="20" key="1">
    <citation type="submission" date="2022-07" db="EMBL/GenBank/DDBJ databases">
        <title>Phylogenomic reconstructions and comparative analyses of Kickxellomycotina fungi.</title>
        <authorList>
            <person name="Reynolds N.K."/>
            <person name="Stajich J.E."/>
            <person name="Barry K."/>
            <person name="Grigoriev I.V."/>
            <person name="Crous P."/>
            <person name="Smith M.E."/>
        </authorList>
    </citation>
    <scope>NUCLEOTIDE SEQUENCE</scope>
    <source>
        <strain evidence="20">NBRC 105414</strain>
    </source>
</reference>
<dbReference type="PANTHER" id="PTHR13140">
    <property type="entry name" value="MYOSIN"/>
    <property type="match status" value="1"/>
</dbReference>
<dbReference type="Gene3D" id="3.40.850.10">
    <property type="entry name" value="Kinesin motor domain"/>
    <property type="match status" value="1"/>
</dbReference>
<dbReference type="FunFam" id="3.40.850.10:FF:000101">
    <property type="entry name" value="Slow myosin heavy chain 2"/>
    <property type="match status" value="1"/>
</dbReference>
<evidence type="ECO:0000256" key="6">
    <source>
        <dbReference type="ARBA" id="ARBA00022824"/>
    </source>
</evidence>
<evidence type="ECO:0000256" key="4">
    <source>
        <dbReference type="ARBA" id="ARBA00022692"/>
    </source>
</evidence>
<feature type="transmembrane region" description="Helical" evidence="17">
    <location>
        <begin position="50"/>
        <end position="71"/>
    </location>
</feature>
<evidence type="ECO:0000256" key="7">
    <source>
        <dbReference type="ARBA" id="ARBA00022840"/>
    </source>
</evidence>
<feature type="region of interest" description="Disordered" evidence="16">
    <location>
        <begin position="1635"/>
        <end position="1675"/>
    </location>
</feature>
<keyword evidence="6" id="KW-0256">Endoplasmic reticulum</keyword>
<evidence type="ECO:0000256" key="13">
    <source>
        <dbReference type="ARBA" id="ARBA00023203"/>
    </source>
</evidence>
<dbReference type="PROSITE" id="PS51844">
    <property type="entry name" value="SH3_LIKE"/>
    <property type="match status" value="1"/>
</dbReference>
<dbReference type="GO" id="GO:0000146">
    <property type="term" value="F:microfilament motor activity"/>
    <property type="evidence" value="ECO:0007669"/>
    <property type="project" value="TreeGrafter"/>
</dbReference>
<feature type="binding site" evidence="14">
    <location>
        <begin position="359"/>
        <end position="366"/>
    </location>
    <ligand>
        <name>ATP</name>
        <dbReference type="ChEBI" id="CHEBI:30616"/>
    </ligand>
</feature>
<dbReference type="FunFam" id="1.20.5.4820:FF:000002">
    <property type="entry name" value="Myosin heavy chain 10"/>
    <property type="match status" value="1"/>
</dbReference>
<dbReference type="GO" id="GO:0051015">
    <property type="term" value="F:actin filament binding"/>
    <property type="evidence" value="ECO:0007669"/>
    <property type="project" value="InterPro"/>
</dbReference>
<dbReference type="PROSITE" id="PS51456">
    <property type="entry name" value="MYOSIN_MOTOR"/>
    <property type="match status" value="1"/>
</dbReference>
<evidence type="ECO:0000256" key="16">
    <source>
        <dbReference type="SAM" id="MobiDB-lite"/>
    </source>
</evidence>
<dbReference type="GO" id="GO:0006465">
    <property type="term" value="P:signal peptide processing"/>
    <property type="evidence" value="ECO:0007669"/>
    <property type="project" value="InterPro"/>
</dbReference>
<keyword evidence="13 14" id="KW-0009">Actin-binding</keyword>
<dbReference type="PROSITE" id="PS50096">
    <property type="entry name" value="IQ"/>
    <property type="match status" value="1"/>
</dbReference>
<dbReference type="InterPro" id="IPR004009">
    <property type="entry name" value="SH3_Myosin"/>
</dbReference>
<dbReference type="PRINTS" id="PR00193">
    <property type="entry name" value="MYOSINHEAVY"/>
</dbReference>
<dbReference type="CDD" id="cd01377">
    <property type="entry name" value="MYSc_class_II"/>
    <property type="match status" value="1"/>
</dbReference>
<evidence type="ECO:0000256" key="11">
    <source>
        <dbReference type="ARBA" id="ARBA00023136"/>
    </source>
</evidence>
<comment type="similarity">
    <text evidence="2">Belongs to the SPCS1 family.</text>
</comment>
<keyword evidence="12 14" id="KW-0505">Motor protein</keyword>
<keyword evidence="9 15" id="KW-0175">Coiled coil</keyword>
<dbReference type="Gene3D" id="1.10.10.820">
    <property type="match status" value="1"/>
</dbReference>
<dbReference type="Gene3D" id="1.20.120.720">
    <property type="entry name" value="Myosin VI head, motor domain, U50 subdomain"/>
    <property type="match status" value="1"/>
</dbReference>
<evidence type="ECO:0000256" key="8">
    <source>
        <dbReference type="ARBA" id="ARBA00022989"/>
    </source>
</evidence>
<feature type="domain" description="Myosin N-terminal SH3-like" evidence="19">
    <location>
        <begin position="211"/>
        <end position="262"/>
    </location>
</feature>
<dbReference type="Pfam" id="PF00063">
    <property type="entry name" value="Myosin_head"/>
    <property type="match status" value="1"/>
</dbReference>
<protein>
    <submittedName>
        <fullName evidence="20">Class II myosin</fullName>
    </submittedName>
</protein>
<dbReference type="SUPFAM" id="SSF57997">
    <property type="entry name" value="Tropomyosin"/>
    <property type="match status" value="1"/>
</dbReference>
<organism evidence="20 21">
    <name type="scientific">Coemansia javaensis</name>
    <dbReference type="NCBI Taxonomy" id="2761396"/>
    <lineage>
        <taxon>Eukaryota</taxon>
        <taxon>Fungi</taxon>
        <taxon>Fungi incertae sedis</taxon>
        <taxon>Zoopagomycota</taxon>
        <taxon>Kickxellomycotina</taxon>
        <taxon>Kickxellomycetes</taxon>
        <taxon>Kickxellales</taxon>
        <taxon>Kickxellaceae</taxon>
        <taxon>Coemansia</taxon>
    </lineage>
</organism>
<feature type="region of interest" description="Disordered" evidence="16">
    <location>
        <begin position="808"/>
        <end position="832"/>
    </location>
</feature>
<name>A0A9W8HIQ0_9FUNG</name>
<feature type="coiled-coil region" evidence="15">
    <location>
        <begin position="2255"/>
        <end position="2331"/>
    </location>
</feature>
<gene>
    <name evidence="20" type="primary">MYO1_2</name>
    <name evidence="20" type="ORF">H4R18_000286</name>
</gene>
<evidence type="ECO:0000256" key="5">
    <source>
        <dbReference type="ARBA" id="ARBA00022741"/>
    </source>
</evidence>
<comment type="caution">
    <text evidence="20">The sequence shown here is derived from an EMBL/GenBank/DDBJ whole genome shotgun (WGS) entry which is preliminary data.</text>
</comment>
<comment type="subcellular location">
    <subcellularLocation>
        <location evidence="1">Endoplasmic reticulum membrane</location>
        <topology evidence="1">Multi-pass membrane protein</topology>
    </subcellularLocation>
</comment>
<feature type="compositionally biased region" description="Low complexity" evidence="16">
    <location>
        <begin position="1652"/>
        <end position="1665"/>
    </location>
</feature>
<dbReference type="FunFam" id="1.10.10.820:FF:000001">
    <property type="entry name" value="Myosin heavy chain"/>
    <property type="match status" value="1"/>
</dbReference>
<feature type="compositionally biased region" description="Basic and acidic residues" evidence="16">
    <location>
        <begin position="1635"/>
        <end position="1651"/>
    </location>
</feature>
<proteinExistence type="inferred from homology"/>
<feature type="region of interest" description="Disordered" evidence="16">
    <location>
        <begin position="1778"/>
        <end position="1807"/>
    </location>
</feature>
<keyword evidence="10 14" id="KW-0518">Myosin</keyword>
<dbReference type="InterPro" id="IPR036961">
    <property type="entry name" value="Kinesin_motor_dom_sf"/>
</dbReference>
<dbReference type="Gene3D" id="1.20.58.530">
    <property type="match status" value="1"/>
</dbReference>
<dbReference type="InterPro" id="IPR027417">
    <property type="entry name" value="P-loop_NTPase"/>
</dbReference>
<evidence type="ECO:0000256" key="15">
    <source>
        <dbReference type="SAM" id="Coils"/>
    </source>
</evidence>
<evidence type="ECO:0000259" key="18">
    <source>
        <dbReference type="PROSITE" id="PS51456"/>
    </source>
</evidence>
<dbReference type="Pfam" id="PF02736">
    <property type="entry name" value="Myosin_N"/>
    <property type="match status" value="1"/>
</dbReference>
<evidence type="ECO:0000256" key="2">
    <source>
        <dbReference type="ARBA" id="ARBA00005245"/>
    </source>
</evidence>
<dbReference type="GO" id="GO:0005787">
    <property type="term" value="C:signal peptidase complex"/>
    <property type="evidence" value="ECO:0007669"/>
    <property type="project" value="InterPro"/>
</dbReference>
<dbReference type="GO" id="GO:0016459">
    <property type="term" value="C:myosin complex"/>
    <property type="evidence" value="ECO:0007669"/>
    <property type="project" value="UniProtKB-KW"/>
</dbReference>
<dbReference type="GO" id="GO:0007015">
    <property type="term" value="P:actin filament organization"/>
    <property type="evidence" value="ECO:0007669"/>
    <property type="project" value="TreeGrafter"/>
</dbReference>
<feature type="region of interest" description="Actin-binding" evidence="14">
    <location>
        <begin position="853"/>
        <end position="875"/>
    </location>
</feature>
<dbReference type="OrthoDB" id="6108017at2759"/>
<dbReference type="Gene3D" id="1.20.5.340">
    <property type="match status" value="1"/>
</dbReference>
<dbReference type="Pfam" id="PF06645">
    <property type="entry name" value="SPC12"/>
    <property type="match status" value="1"/>
</dbReference>
<dbReference type="GO" id="GO:0005524">
    <property type="term" value="F:ATP binding"/>
    <property type="evidence" value="ECO:0007669"/>
    <property type="project" value="UniProtKB-UniRule"/>
</dbReference>
<sequence>MELLRPVFESGRIDFAGQCRASSVSTLVLAAAGAAAFVAGFALQRLDVCFGAYALGVAAAYMAVLPPWPAFRRNPTAWLKRPAADAAARPRTTLVEDHTAHVHALSYSFADHYYWRLACSLGYLDACKHAWNRQPAAGIDDPALLSRSLTLVDRPAAMHRASRQGPTVASIRKAIQQGLDRPASPALSVALSSRTAHTAPDLFEQANVNFTEKRWVWVPDEKEGYIAGYVVDDSAGDSAAVVHLMTGRDVTIDLAATEKVNPPKFERAEDMADLGYLNEASVVHNLKQRYAANLIYTYSGLFLVAVNPYYNLQIYGPEFVAAYKNKKRSEAPPHIFSIADAAFHDMLHSKENQSILITGESGAGKTENTKKVIQYLTAIASDHKAAATAAAGGGTLEQQVLCANPILESFGNAQTIRNNNSSRFGKFVRIEFNMAGQIAGANIEWYLFEKPRVTNQSKLERNYHVFYQFMRGADKGIKDRLLIDRGPEGYAFTRKCRQTIQGVDDKAEFAALVQAMETTGFRSEEQLDLFRVVAAILHLGNMQFQATRNDEAVLREQVAAEKVCHVLGIPLSEFTRALLRPSIKAGRDWVTQSRTQQQVEQSVEALARSMYERMFGALVSRINAAMSRPDGKSTFIGVLDIAGFEILETNSFEQMCINYTNERLQQFFNRTMFVLEQEEYTREGIEWSFIDFGMDLQPTIDLIDRTKPIGIMSCLDEECVMPRATDKTFTEKLHGLWAGKSDKYDAPRFAMGFTIHHYASQVEYSTEGWLEKNKDPLNENVTRLLGNSTEAFVAELYADYAGSGSDEGGGGGGGGGGSGGSSAGAGSAARGRVGTTLKRGAFRTVAQRHKDQLNLLMAQLGATQPHFVRCILPNSDKRAGLVDTPLVLDQLRCNGVLEGIRITRQGFPNRVPFPEFRQRYEILAPNTIPRQVFVDSKQAASLLLGALGMDPERFRLGHTKVFFRAGVLAELEETRDVELSKIIVQFQAVARGAMSRGRFRRRIEQARAIRVIQRNARAYNQLCEWPWWRLYRTVKPLLHVTRVDEEMRKREARIAELEAAARAGAEERQQADVARRELERDKSNLEALLHSERSAALDQEEILKRTQERGVELEESLREHAARIEELEEQCAELAAASRAAEHAQAREAAEAKAADQARALEALARDHAQALQAAGQRADEYRRALEALEQDHAEATERSGATEAQLAAALEAQAQLERDAAALRQQVEESAGQSAREAELQSAHEVAMAQLRAELEAAAAAALDELRRSHAEAEGTLRSEAETLRRGLDAAVAERAAAEDGSRGVEAQLHEHAARMEDLETDNMRLVAAAEQAQQALAAAQGELAAAQGELATAQAEAAAAGQDLAAARQDLIAAQQDLIAAQQARDAAQRELADAQKAIGELRARLEEDEGLRDTIQQRVTVQTQELEELKEKYSQEAVARVQQLEEANQEAFAELDDLRAGYRDLEARTAALDAELDRERAHALELEQANGEFKERHDVLSADLQAARDAAQRLEAELAEQRQAAEALHSTHAETDRRLRSLVDEVGDGACNMRAAEQARAELGAQVEQLRARLEAEAGALAAAHEVKARLEAQHKEVQDRLHRELAAKDAQAEDARLKLLQEVQDLGARLEREAADRERADRERAEAAAELQRAQQAASSATRGRSDAENARRELGARLQAAEVDAEALRKAVEDYQVQADRHEKRANTLSDTLQARDMELAQAARKLQRSERRLEEVMAQAAYHLDARNRLDSENVELREKLDDAYRQLGRADTAPRSLGAAGSGSGSGSSPGAVRRLEAQAEERVRDLEAARQALAQSLQAAQREAEERQHELVDLDRSFGLLQDELAAARAALLAAERERDSARADLARLGERLESERELRGGHEERSSALGARVEALREALASADASARDAAAQRDAADQRAAAARADAADAAAARDDAVAARDAAEAQVRALEAQALELRSQLDDAALAAAELQHVRDGLQRELDAIGTRHRGDYDAHGRVLDELRGTYQKELESATAELDAIKRDHVALREAYIALDSTLALRSQDLDRATEDAADARKELQRVMAKLEELAPAYEAARDAAKARESELESVRHERDSAVARAAAATALHDDLRAARDKLEARLDEVQAKYIEASQGRQTAEKAALQLEDEIRSARARLAEFDDDQTTADDRVARLDAVVADAHLALDKEREANTLLTKEKNALEKQLKDLRLRIVRLETDVAASQVSGSPSLLPVPVADLSSRIESQAKAALEHQQKAKQLERQIRELQFQIGEREKAKQRADMDMQRLSGRLKRLEAHASALEATEQRLLATNIRLERELSAMRSHTASPALV</sequence>
<dbReference type="Gene3D" id="2.30.30.360">
    <property type="entry name" value="Myosin S1 fragment, N-terminal"/>
    <property type="match status" value="1"/>
</dbReference>
<keyword evidence="11 17" id="KW-0472">Membrane</keyword>
<evidence type="ECO:0000256" key="17">
    <source>
        <dbReference type="SAM" id="Phobius"/>
    </source>
</evidence>
<evidence type="ECO:0000313" key="21">
    <source>
        <dbReference type="Proteomes" id="UP001140217"/>
    </source>
</evidence>
<dbReference type="SMART" id="SM00242">
    <property type="entry name" value="MYSc"/>
    <property type="match status" value="1"/>
</dbReference>
<dbReference type="FunFam" id="1.20.120.720:FF:000001">
    <property type="entry name" value="Myosin heavy chain, muscle"/>
    <property type="match status" value="1"/>
</dbReference>
<evidence type="ECO:0000256" key="3">
    <source>
        <dbReference type="ARBA" id="ARBA00008314"/>
    </source>
</evidence>
<dbReference type="SUPFAM" id="SSF52540">
    <property type="entry name" value="P-loop containing nucleoside triphosphate hydrolases"/>
    <property type="match status" value="1"/>
</dbReference>
<dbReference type="InterPro" id="IPR001609">
    <property type="entry name" value="Myosin_head_motor_dom-like"/>
</dbReference>
<dbReference type="InterPro" id="IPR009542">
    <property type="entry name" value="Spc1/SPCS1"/>
</dbReference>
<evidence type="ECO:0000259" key="19">
    <source>
        <dbReference type="PROSITE" id="PS51844"/>
    </source>
</evidence>
<evidence type="ECO:0000256" key="14">
    <source>
        <dbReference type="PROSITE-ProRule" id="PRU00782"/>
    </source>
</evidence>
<evidence type="ECO:0000256" key="1">
    <source>
        <dbReference type="ARBA" id="ARBA00004477"/>
    </source>
</evidence>
<evidence type="ECO:0000256" key="9">
    <source>
        <dbReference type="ARBA" id="ARBA00023054"/>
    </source>
</evidence>
<evidence type="ECO:0000256" key="12">
    <source>
        <dbReference type="ARBA" id="ARBA00023175"/>
    </source>
</evidence>
<feature type="compositionally biased region" description="Gly residues" evidence="16">
    <location>
        <begin position="808"/>
        <end position="823"/>
    </location>
</feature>
<dbReference type="EMBL" id="JANBUL010000006">
    <property type="protein sequence ID" value="KAJ2785897.1"/>
    <property type="molecule type" value="Genomic_DNA"/>
</dbReference>